<keyword evidence="3" id="KW-1185">Reference proteome</keyword>
<evidence type="ECO:0000256" key="1">
    <source>
        <dbReference type="SAM" id="MobiDB-lite"/>
    </source>
</evidence>
<dbReference type="RefSeq" id="WP_269441596.1">
    <property type="nucleotide sequence ID" value="NZ_CP097463.1"/>
</dbReference>
<feature type="region of interest" description="Disordered" evidence="1">
    <location>
        <begin position="1"/>
        <end position="23"/>
    </location>
</feature>
<dbReference type="Pfam" id="PF19457">
    <property type="entry name" value="DUF5994"/>
    <property type="match status" value="1"/>
</dbReference>
<proteinExistence type="predicted"/>
<evidence type="ECO:0000313" key="3">
    <source>
        <dbReference type="Proteomes" id="UP001164693"/>
    </source>
</evidence>
<dbReference type="EMBL" id="CP097463">
    <property type="protein sequence ID" value="WAX55094.1"/>
    <property type="molecule type" value="Genomic_DNA"/>
</dbReference>
<name>A0ABY7JV83_9ACTN</name>
<accession>A0ABY7JV83</accession>
<evidence type="ECO:0000313" key="2">
    <source>
        <dbReference type="EMBL" id="WAX55094.1"/>
    </source>
</evidence>
<dbReference type="Proteomes" id="UP001164693">
    <property type="component" value="Chromosome"/>
</dbReference>
<gene>
    <name evidence="2" type="ORF">M6B22_11035</name>
</gene>
<organism evidence="2 3">
    <name type="scientific">Jatrophihabitans cynanchi</name>
    <dbReference type="NCBI Taxonomy" id="2944128"/>
    <lineage>
        <taxon>Bacteria</taxon>
        <taxon>Bacillati</taxon>
        <taxon>Actinomycetota</taxon>
        <taxon>Actinomycetes</taxon>
        <taxon>Jatrophihabitantales</taxon>
        <taxon>Jatrophihabitantaceae</taxon>
        <taxon>Jatrophihabitans</taxon>
    </lineage>
</organism>
<reference evidence="2" key="1">
    <citation type="submission" date="2022-05" db="EMBL/GenBank/DDBJ databases">
        <title>Jatrophihabitans sp. SB3-54 whole genome sequence.</title>
        <authorList>
            <person name="Suh M.K."/>
            <person name="Eom M.K."/>
            <person name="Kim J.S."/>
            <person name="Kim H.S."/>
            <person name="Do H.E."/>
            <person name="Shin Y.K."/>
            <person name="Lee J.-S."/>
        </authorList>
    </citation>
    <scope>NUCLEOTIDE SEQUENCE</scope>
    <source>
        <strain evidence="2">SB3-54</strain>
    </source>
</reference>
<protein>
    <submittedName>
        <fullName evidence="2">DUF5994 family protein</fullName>
    </submittedName>
</protein>
<sequence>MTTTTVPRRSTLLAPPAQQPVTRPPTALAARVSFRQPVTSAPHVDAAWWPRSRDLTAELPGLLEVLWTAARDVDRVSYPVGSWLPVTRRLDIDGRRVRLGGFTHQDPSMISLHDAWGAERIDILVIPPDAEPGLAAAVMVLANRSGPNERASRMLELARTTATR</sequence>
<dbReference type="InterPro" id="IPR046036">
    <property type="entry name" value="DUF5994"/>
</dbReference>